<proteinExistence type="predicted"/>
<sequence>MNDQQSELLRLITNYFFVDPRSRSLKSLVPFGFTGQGVDWYSDTIPDGWLACDGTVLNRVDYPELFLVIGTTWNIGGESGTQFRLPDRRKVVAVGKDTGTVAYNAVGKSGGSSQITIAGTNMPAHTHTVPVNRSDSEAPNLGLTVAAPFQNRVIIHQAGSSFSTGTAGSGTPIDFAAPYKVINHIIKT</sequence>
<dbReference type="EMBL" id="LR796629">
    <property type="protein sequence ID" value="CAB4155568.1"/>
    <property type="molecule type" value="Genomic_DNA"/>
</dbReference>
<name>A0A6J5NF06_9CAUD</name>
<gene>
    <name evidence="2" type="ORF">UFOVP667_11</name>
</gene>
<protein>
    <submittedName>
        <fullName evidence="2">MdpB Microcystin-dependent protein</fullName>
    </submittedName>
</protein>
<dbReference type="InterPro" id="IPR037053">
    <property type="entry name" value="Phage_tail_collar_dom_sf"/>
</dbReference>
<feature type="domain" description="Phage tail collar" evidence="1">
    <location>
        <begin position="38"/>
        <end position="90"/>
    </location>
</feature>
<accession>A0A6J5NF06</accession>
<organism evidence="2">
    <name type="scientific">uncultured Caudovirales phage</name>
    <dbReference type="NCBI Taxonomy" id="2100421"/>
    <lineage>
        <taxon>Viruses</taxon>
        <taxon>Duplodnaviria</taxon>
        <taxon>Heunggongvirae</taxon>
        <taxon>Uroviricota</taxon>
        <taxon>Caudoviricetes</taxon>
        <taxon>Peduoviridae</taxon>
        <taxon>Maltschvirus</taxon>
        <taxon>Maltschvirus maltsch</taxon>
    </lineage>
</organism>
<reference evidence="2" key="1">
    <citation type="submission" date="2020-04" db="EMBL/GenBank/DDBJ databases">
        <authorList>
            <person name="Chiriac C."/>
            <person name="Salcher M."/>
            <person name="Ghai R."/>
            <person name="Kavagutti S V."/>
        </authorList>
    </citation>
    <scope>NUCLEOTIDE SEQUENCE</scope>
</reference>
<dbReference type="SUPFAM" id="SSF88874">
    <property type="entry name" value="Receptor-binding domain of short tail fibre protein gp12"/>
    <property type="match status" value="1"/>
</dbReference>
<evidence type="ECO:0000259" key="1">
    <source>
        <dbReference type="Pfam" id="PF07484"/>
    </source>
</evidence>
<evidence type="ECO:0000313" key="2">
    <source>
        <dbReference type="EMBL" id="CAB4155568.1"/>
    </source>
</evidence>
<dbReference type="InterPro" id="IPR011083">
    <property type="entry name" value="Phage_tail_collar_dom"/>
</dbReference>
<dbReference type="Gene3D" id="3.90.1340.10">
    <property type="entry name" value="Phage tail collar domain"/>
    <property type="match status" value="1"/>
</dbReference>
<dbReference type="Pfam" id="PF07484">
    <property type="entry name" value="Collar"/>
    <property type="match status" value="1"/>
</dbReference>